<evidence type="ECO:0000256" key="1">
    <source>
        <dbReference type="SAM" id="MobiDB-lite"/>
    </source>
</evidence>
<dbReference type="GO" id="GO:0006508">
    <property type="term" value="P:proteolysis"/>
    <property type="evidence" value="ECO:0007669"/>
    <property type="project" value="InterPro"/>
</dbReference>
<dbReference type="GO" id="GO:0016020">
    <property type="term" value="C:membrane"/>
    <property type="evidence" value="ECO:0007669"/>
    <property type="project" value="InterPro"/>
</dbReference>
<feature type="domain" description="Peptidase C39" evidence="2">
    <location>
        <begin position="177"/>
        <end position="308"/>
    </location>
</feature>
<dbReference type="SMART" id="SM00257">
    <property type="entry name" value="LysM"/>
    <property type="match status" value="1"/>
</dbReference>
<dbReference type="InterPro" id="IPR036779">
    <property type="entry name" value="LysM_dom_sf"/>
</dbReference>
<name>A0AAU7U3V7_9DEIO</name>
<sequence length="324" mass="34958">MGRLPENALLPAWTTAVRRLHHTTRFAGLATAALTLLTVGPATRVDAATYTVRPGDTLYRVARDHGTDPTTLQRLNRLTSDTVTVGQRLQVPDGGATSTPAPVRSPATPTATVRPAGTVSAPRLDPGKVSGPVAWAVQPPATVASFIGGLPGPGNLSGFGDLLPLRTFLKGLTFDYQTYNNCGPSALSAVLGFYRVKISQDVIRQSTRPDGGYMQVSAIAPELARFGLRTLTIRNGQLSQIKRLLALGIPVIVLQWYDRPGHINHFRVVRGYDDQAGVVWVSDSMVGPVAYLSYASFDALWNTQGRKMFPVYPNGYDPLVRQLL</sequence>
<gene>
    <name evidence="4" type="ORF">ABOD76_00975</name>
</gene>
<feature type="region of interest" description="Disordered" evidence="1">
    <location>
        <begin position="90"/>
        <end position="125"/>
    </location>
</feature>
<dbReference type="PROSITE" id="PS51782">
    <property type="entry name" value="LYSM"/>
    <property type="match status" value="1"/>
</dbReference>
<dbReference type="PROSITE" id="PS50990">
    <property type="entry name" value="PEPTIDASE_C39"/>
    <property type="match status" value="1"/>
</dbReference>
<evidence type="ECO:0000313" key="4">
    <source>
        <dbReference type="EMBL" id="XBV83329.1"/>
    </source>
</evidence>
<dbReference type="AlphaFoldDB" id="A0AAU7U3V7"/>
<dbReference type="InterPro" id="IPR018392">
    <property type="entry name" value="LysM"/>
</dbReference>
<dbReference type="Pfam" id="PF13529">
    <property type="entry name" value="Peptidase_C39_2"/>
    <property type="match status" value="1"/>
</dbReference>
<accession>A0AAU7U3V7</accession>
<feature type="domain" description="LysM" evidence="3">
    <location>
        <begin position="48"/>
        <end position="91"/>
    </location>
</feature>
<dbReference type="SUPFAM" id="SSF54106">
    <property type="entry name" value="LysM domain"/>
    <property type="match status" value="1"/>
</dbReference>
<dbReference type="Gene3D" id="3.90.70.10">
    <property type="entry name" value="Cysteine proteinases"/>
    <property type="match status" value="1"/>
</dbReference>
<dbReference type="Pfam" id="PF01476">
    <property type="entry name" value="LysM"/>
    <property type="match status" value="1"/>
</dbReference>
<dbReference type="GO" id="GO:0005524">
    <property type="term" value="F:ATP binding"/>
    <property type="evidence" value="ECO:0007669"/>
    <property type="project" value="InterPro"/>
</dbReference>
<reference evidence="4" key="1">
    <citation type="submission" date="2024-06" db="EMBL/GenBank/DDBJ databases">
        <title>Draft Genome Sequence of Deinococcus sonorensis Type Strain KR-87, a Biofilm Producing Representative of the Genus Deinococcus.</title>
        <authorList>
            <person name="Boren L.S."/>
            <person name="Grosso R.A."/>
            <person name="Hugenberg-Cox A.N."/>
            <person name="Hill J.T.E."/>
            <person name="Albert C.M."/>
            <person name="Tuohy J.M."/>
        </authorList>
    </citation>
    <scope>NUCLEOTIDE SEQUENCE</scope>
    <source>
        <strain evidence="4">KR-87</strain>
        <plasmid evidence="4">pDson04</plasmid>
    </source>
</reference>
<evidence type="ECO:0000259" key="2">
    <source>
        <dbReference type="PROSITE" id="PS50990"/>
    </source>
</evidence>
<dbReference type="InterPro" id="IPR005074">
    <property type="entry name" value="Peptidase_C39"/>
</dbReference>
<proteinExistence type="predicted"/>
<geneLocation type="plasmid" evidence="4">
    <name>pDson04</name>
</geneLocation>
<dbReference type="EMBL" id="CP158296">
    <property type="protein sequence ID" value="XBV83329.1"/>
    <property type="molecule type" value="Genomic_DNA"/>
</dbReference>
<dbReference type="KEGG" id="dsc:ABOD76_00975"/>
<dbReference type="GO" id="GO:0008233">
    <property type="term" value="F:peptidase activity"/>
    <property type="evidence" value="ECO:0007669"/>
    <property type="project" value="InterPro"/>
</dbReference>
<keyword evidence="4" id="KW-0614">Plasmid</keyword>
<organism evidence="4">
    <name type="scientific">Deinococcus sonorensis KR-87</name>
    <dbReference type="NCBI Taxonomy" id="694439"/>
    <lineage>
        <taxon>Bacteria</taxon>
        <taxon>Thermotogati</taxon>
        <taxon>Deinococcota</taxon>
        <taxon>Deinococci</taxon>
        <taxon>Deinococcales</taxon>
        <taxon>Deinococcaceae</taxon>
        <taxon>Deinococcus</taxon>
    </lineage>
</organism>
<protein>
    <submittedName>
        <fullName evidence="4">LysM peptidoglycan-binding domain-containing protein</fullName>
    </submittedName>
</protein>
<dbReference type="InterPro" id="IPR039564">
    <property type="entry name" value="Peptidase_C39-like"/>
</dbReference>
<dbReference type="RefSeq" id="WP_350240740.1">
    <property type="nucleotide sequence ID" value="NZ_CP158296.1"/>
</dbReference>
<dbReference type="CDD" id="cd00118">
    <property type="entry name" value="LysM"/>
    <property type="match status" value="1"/>
</dbReference>
<dbReference type="Gene3D" id="3.10.350.10">
    <property type="entry name" value="LysM domain"/>
    <property type="match status" value="1"/>
</dbReference>
<evidence type="ECO:0000259" key="3">
    <source>
        <dbReference type="PROSITE" id="PS51782"/>
    </source>
</evidence>